<keyword evidence="1" id="KW-0732">Signal</keyword>
<reference evidence="7 8" key="1">
    <citation type="journal article" date="2011" name="Proc. Natl. Acad. Sci. U.S.A.">
        <title>Genetic diversity and population structure of the endangered marsupial Sarcophilus harrisii (Tasmanian devil).</title>
        <authorList>
            <person name="Miller W."/>
            <person name="Hayes V.M."/>
            <person name="Ratan A."/>
            <person name="Petersen D.C."/>
            <person name="Wittekindt N.E."/>
            <person name="Miller J."/>
            <person name="Walenz B."/>
            <person name="Knight J."/>
            <person name="Qi J."/>
            <person name="Zhao F."/>
            <person name="Wang Q."/>
            <person name="Bedoya-Reina O.C."/>
            <person name="Katiyar N."/>
            <person name="Tomsho L.P."/>
            <person name="Kasson L.M."/>
            <person name="Hardie R.A."/>
            <person name="Woodbridge P."/>
            <person name="Tindall E.A."/>
            <person name="Bertelsen M.F."/>
            <person name="Dixon D."/>
            <person name="Pyecroft S."/>
            <person name="Helgen K.M."/>
            <person name="Lesk A.M."/>
            <person name="Pringle T.H."/>
            <person name="Patterson N."/>
            <person name="Zhang Y."/>
            <person name="Kreiss A."/>
            <person name="Woods G.M."/>
            <person name="Jones M.E."/>
            <person name="Schuster S.C."/>
        </authorList>
    </citation>
    <scope>NUCLEOTIDE SEQUENCE [LARGE SCALE GENOMIC DNA]</scope>
</reference>
<evidence type="ECO:0000256" key="1">
    <source>
        <dbReference type="ARBA" id="ARBA00022729"/>
    </source>
</evidence>
<dbReference type="SMART" id="SM00408">
    <property type="entry name" value="IGc2"/>
    <property type="match status" value="2"/>
</dbReference>
<keyword evidence="2" id="KW-0677">Repeat</keyword>
<dbReference type="InParanoid" id="G3VNW0"/>
<keyword evidence="4" id="KW-0393">Immunoglobulin domain</keyword>
<dbReference type="InterPro" id="IPR036179">
    <property type="entry name" value="Ig-like_dom_sf"/>
</dbReference>
<dbReference type="Pfam" id="PF13895">
    <property type="entry name" value="Ig_2"/>
    <property type="match status" value="2"/>
</dbReference>
<evidence type="ECO:0000256" key="5">
    <source>
        <dbReference type="SAM" id="MobiDB-lite"/>
    </source>
</evidence>
<feature type="compositionally biased region" description="Low complexity" evidence="5">
    <location>
        <begin position="325"/>
        <end position="340"/>
    </location>
</feature>
<dbReference type="GO" id="GO:0009897">
    <property type="term" value="C:external side of plasma membrane"/>
    <property type="evidence" value="ECO:0007669"/>
    <property type="project" value="TreeGrafter"/>
</dbReference>
<dbReference type="OrthoDB" id="8941709at2759"/>
<feature type="domain" description="Ig-like" evidence="6">
    <location>
        <begin position="193"/>
        <end position="279"/>
    </location>
</feature>
<dbReference type="InterPro" id="IPR003598">
    <property type="entry name" value="Ig_sub2"/>
</dbReference>
<evidence type="ECO:0000313" key="8">
    <source>
        <dbReference type="Proteomes" id="UP000007648"/>
    </source>
</evidence>
<dbReference type="InterPro" id="IPR050488">
    <property type="entry name" value="Ig_Fc_receptor"/>
</dbReference>
<evidence type="ECO:0000256" key="2">
    <source>
        <dbReference type="ARBA" id="ARBA00022737"/>
    </source>
</evidence>
<gene>
    <name evidence="7" type="primary">FCRLA</name>
</gene>
<dbReference type="Gene3D" id="2.60.40.10">
    <property type="entry name" value="Immunoglobulins"/>
    <property type="match status" value="2"/>
</dbReference>
<dbReference type="InterPro" id="IPR013783">
    <property type="entry name" value="Ig-like_fold"/>
</dbReference>
<feature type="compositionally biased region" description="Pro residues" evidence="5">
    <location>
        <begin position="310"/>
        <end position="324"/>
    </location>
</feature>
<feature type="region of interest" description="Disordered" evidence="5">
    <location>
        <begin position="282"/>
        <end position="344"/>
    </location>
</feature>
<keyword evidence="8" id="KW-1185">Reference proteome</keyword>
<dbReference type="InterPro" id="IPR003599">
    <property type="entry name" value="Ig_sub"/>
</dbReference>
<dbReference type="Ensembl" id="ENSSHAT00000004914.2">
    <property type="protein sequence ID" value="ENSSHAP00000004865.1"/>
    <property type="gene ID" value="ENSSHAG00000004270.2"/>
</dbReference>
<dbReference type="PANTHER" id="PTHR11481">
    <property type="entry name" value="IMMUNOGLOBULIN FC RECEPTOR"/>
    <property type="match status" value="1"/>
</dbReference>
<feature type="domain" description="Ig-like" evidence="6">
    <location>
        <begin position="93"/>
        <end position="166"/>
    </location>
</feature>
<dbReference type="SMART" id="SM00409">
    <property type="entry name" value="IG"/>
    <property type="match status" value="2"/>
</dbReference>
<dbReference type="KEGG" id="shr:105750299"/>
<dbReference type="GO" id="GO:0006955">
    <property type="term" value="P:immune response"/>
    <property type="evidence" value="ECO:0007669"/>
    <property type="project" value="TreeGrafter"/>
</dbReference>
<dbReference type="STRING" id="9305.ENSSHAP00000004865"/>
<dbReference type="GO" id="GO:0007166">
    <property type="term" value="P:cell surface receptor signaling pathway"/>
    <property type="evidence" value="ECO:0007669"/>
    <property type="project" value="TreeGrafter"/>
</dbReference>
<evidence type="ECO:0000256" key="4">
    <source>
        <dbReference type="ARBA" id="ARBA00023319"/>
    </source>
</evidence>
<dbReference type="FunCoup" id="G3VNW0">
    <property type="interactions" value="300"/>
</dbReference>
<dbReference type="FunFam" id="2.60.40.10:FF:000651">
    <property type="entry name" value="Fc receptor like 1"/>
    <property type="match status" value="1"/>
</dbReference>
<dbReference type="AlphaFoldDB" id="G3VNW0"/>
<dbReference type="PANTHER" id="PTHR11481:SF71">
    <property type="entry name" value="FC RECEPTOR-LIKE A"/>
    <property type="match status" value="1"/>
</dbReference>
<feature type="region of interest" description="Disordered" evidence="5">
    <location>
        <begin position="43"/>
        <end position="78"/>
    </location>
</feature>
<dbReference type="CTD" id="84824"/>
<dbReference type="OMA" id="HHQMGIL"/>
<dbReference type="PROSITE" id="PS50835">
    <property type="entry name" value="IG_LIKE"/>
    <property type="match status" value="2"/>
</dbReference>
<evidence type="ECO:0000313" key="7">
    <source>
        <dbReference type="Ensembl" id="ENSSHAP00000004865.1"/>
    </source>
</evidence>
<feature type="region of interest" description="Disordered" evidence="5">
    <location>
        <begin position="384"/>
        <end position="408"/>
    </location>
</feature>
<sequence>MLLWDFAPWAPILSPTRLWAALLLLGTAGSRVVFQREPMTLHYEEGSPPESVSNHDKEDFRTSSFSSHVSQTSGPKSEGYSYERSKGFAFSNPLHLIVSYDWLILQIPVQPVFEGDPLILHCLAWGEWPLSQVTFYRDSSALAPSGPDPVLSIDMVHAVDSGHYHCSGIFKRPGPGAKKAVPVFLRVQELFPPPTMTATTSTQPQEGSQMTLSCETKLSPQRSVSVLHFSFYKDGKMVRAKDRSSKYKIPGVQLGDSGSYWCEAATENGHIRKQSLKLEIQVQNSTSRKPARTTAPFTSDPRPEKSAAPKPAPPDPRSPPPHSPPSSGSQSSDGSCSNPSLKMQDPHLNYQMQILISDMQNVRTLLGHLVIELREFFDHLKSRASGTAEGKGPKAHGAPGTSKGPQRE</sequence>
<name>G3VNW0_SARHA</name>
<evidence type="ECO:0000256" key="3">
    <source>
        <dbReference type="ARBA" id="ARBA00023157"/>
    </source>
</evidence>
<evidence type="ECO:0000259" key="6">
    <source>
        <dbReference type="PROSITE" id="PS50835"/>
    </source>
</evidence>
<proteinExistence type="predicted"/>
<keyword evidence="3" id="KW-1015">Disulfide bond</keyword>
<dbReference type="Proteomes" id="UP000007648">
    <property type="component" value="Unassembled WGS sequence"/>
</dbReference>
<dbReference type="HOGENOM" id="CLU_063170_0_0_1"/>
<dbReference type="InterPro" id="IPR007110">
    <property type="entry name" value="Ig-like_dom"/>
</dbReference>
<dbReference type="SUPFAM" id="SSF48726">
    <property type="entry name" value="Immunoglobulin"/>
    <property type="match status" value="2"/>
</dbReference>
<reference evidence="7" key="2">
    <citation type="submission" date="2025-08" db="UniProtKB">
        <authorList>
            <consortium name="Ensembl"/>
        </authorList>
    </citation>
    <scope>IDENTIFICATION</scope>
</reference>
<accession>G3VNW0</accession>
<dbReference type="GeneID" id="105750299"/>
<reference evidence="7" key="3">
    <citation type="submission" date="2025-09" db="UniProtKB">
        <authorList>
            <consortium name="Ensembl"/>
        </authorList>
    </citation>
    <scope>IDENTIFICATION</scope>
</reference>
<feature type="compositionally biased region" description="Low complexity" evidence="5">
    <location>
        <begin position="63"/>
        <end position="73"/>
    </location>
</feature>
<protein>
    <submittedName>
        <fullName evidence="7">Fc receptor like A</fullName>
    </submittedName>
</protein>
<organism evidence="7 8">
    <name type="scientific">Sarcophilus harrisii</name>
    <name type="common">Tasmanian devil</name>
    <name type="synonym">Sarcophilus laniarius</name>
    <dbReference type="NCBI Taxonomy" id="9305"/>
    <lineage>
        <taxon>Eukaryota</taxon>
        <taxon>Metazoa</taxon>
        <taxon>Chordata</taxon>
        <taxon>Craniata</taxon>
        <taxon>Vertebrata</taxon>
        <taxon>Euteleostomi</taxon>
        <taxon>Mammalia</taxon>
        <taxon>Metatheria</taxon>
        <taxon>Dasyuromorphia</taxon>
        <taxon>Dasyuridae</taxon>
        <taxon>Sarcophilus</taxon>
    </lineage>
</organism>
<dbReference type="GO" id="GO:0004888">
    <property type="term" value="F:transmembrane signaling receptor activity"/>
    <property type="evidence" value="ECO:0007669"/>
    <property type="project" value="TreeGrafter"/>
</dbReference>
<dbReference type="RefSeq" id="XP_012403063.2">
    <property type="nucleotide sequence ID" value="XM_012547609.3"/>
</dbReference>
<dbReference type="eggNOG" id="ENOG502T149">
    <property type="taxonomic scope" value="Eukaryota"/>
</dbReference>
<dbReference type="GeneTree" id="ENSGT01050000244808"/>